<evidence type="ECO:0000313" key="2">
    <source>
        <dbReference type="EMBL" id="KAJ5353755.1"/>
    </source>
</evidence>
<protein>
    <recommendedName>
        <fullName evidence="1">Aminoglycoside phosphotransferase domain-containing protein</fullName>
    </recommendedName>
</protein>
<reference evidence="2" key="1">
    <citation type="submission" date="2022-12" db="EMBL/GenBank/DDBJ databases">
        <authorList>
            <person name="Petersen C."/>
        </authorList>
    </citation>
    <scope>NUCLEOTIDE SEQUENCE</scope>
    <source>
        <strain evidence="2">IBT 35675</strain>
    </source>
</reference>
<dbReference type="Pfam" id="PF01636">
    <property type="entry name" value="APH"/>
    <property type="match status" value="1"/>
</dbReference>
<dbReference type="Proteomes" id="UP001148299">
    <property type="component" value="Unassembled WGS sequence"/>
</dbReference>
<dbReference type="InterPro" id="IPR002575">
    <property type="entry name" value="Aminoglycoside_PTrfase"/>
</dbReference>
<sequence>MLPCLNTEELSQRMRDLVFGGHLGPAQGKAITFDIVCEDAVSILFIAALISLTELITGLDRYLICLAKENGALLSTSPVSLDTGEMAKVFQESGCGKLVEYERFRDGSFGTTYKAKARGKNEDEPHEYIVQLRYHANIDNIYHLIKYVREKRPGGLPIPQMFPAHTSSSSVLGVQISQESEVMSNRWRVHLQIYGTCLLPGPETSLNQIPVEVENVELALVHTDLGLHNMIFSESSTPILKGLIDWEFVDYAPPTPNRHSDSYRAYIRVIRIGGR</sequence>
<name>A0A9W9USE6_PENBR</name>
<dbReference type="AlphaFoldDB" id="A0A9W9USE6"/>
<accession>A0A9W9USE6</accession>
<dbReference type="SUPFAM" id="SSF56112">
    <property type="entry name" value="Protein kinase-like (PK-like)"/>
    <property type="match status" value="1"/>
</dbReference>
<evidence type="ECO:0000313" key="3">
    <source>
        <dbReference type="Proteomes" id="UP001148299"/>
    </source>
</evidence>
<keyword evidence="3" id="KW-1185">Reference proteome</keyword>
<dbReference type="Gene3D" id="3.90.1200.10">
    <property type="match status" value="1"/>
</dbReference>
<proteinExistence type="predicted"/>
<evidence type="ECO:0000259" key="1">
    <source>
        <dbReference type="Pfam" id="PF01636"/>
    </source>
</evidence>
<gene>
    <name evidence="2" type="ORF">N7541_006319</name>
</gene>
<comment type="caution">
    <text evidence="2">The sequence shown here is derived from an EMBL/GenBank/DDBJ whole genome shotgun (WGS) entry which is preliminary data.</text>
</comment>
<feature type="domain" description="Aminoglycoside phosphotransferase" evidence="1">
    <location>
        <begin position="217"/>
        <end position="254"/>
    </location>
</feature>
<reference evidence="2" key="2">
    <citation type="journal article" date="2023" name="IMA Fungus">
        <title>Comparative genomic study of the Penicillium genus elucidates a diverse pangenome and 15 lateral gene transfer events.</title>
        <authorList>
            <person name="Petersen C."/>
            <person name="Sorensen T."/>
            <person name="Nielsen M.R."/>
            <person name="Sondergaard T.E."/>
            <person name="Sorensen J.L."/>
            <person name="Fitzpatrick D.A."/>
            <person name="Frisvad J.C."/>
            <person name="Nielsen K.L."/>
        </authorList>
    </citation>
    <scope>NUCLEOTIDE SEQUENCE</scope>
    <source>
        <strain evidence="2">IBT 35675</strain>
    </source>
</reference>
<organism evidence="2 3">
    <name type="scientific">Penicillium brevicompactum</name>
    <dbReference type="NCBI Taxonomy" id="5074"/>
    <lineage>
        <taxon>Eukaryota</taxon>
        <taxon>Fungi</taxon>
        <taxon>Dikarya</taxon>
        <taxon>Ascomycota</taxon>
        <taxon>Pezizomycotina</taxon>
        <taxon>Eurotiomycetes</taxon>
        <taxon>Eurotiomycetidae</taxon>
        <taxon>Eurotiales</taxon>
        <taxon>Aspergillaceae</taxon>
        <taxon>Penicillium</taxon>
    </lineage>
</organism>
<dbReference type="InterPro" id="IPR011009">
    <property type="entry name" value="Kinase-like_dom_sf"/>
</dbReference>
<dbReference type="EMBL" id="JAPZBR010000005">
    <property type="protein sequence ID" value="KAJ5353755.1"/>
    <property type="molecule type" value="Genomic_DNA"/>
</dbReference>